<dbReference type="EMBL" id="KZ819641">
    <property type="protein sequence ID" value="PWN87032.1"/>
    <property type="molecule type" value="Genomic_DNA"/>
</dbReference>
<feature type="region of interest" description="Disordered" evidence="1">
    <location>
        <begin position="56"/>
        <end position="75"/>
    </location>
</feature>
<name>A0A316YCR4_9BASI</name>
<proteinExistence type="predicted"/>
<evidence type="ECO:0008006" key="4">
    <source>
        <dbReference type="Google" id="ProtNLM"/>
    </source>
</evidence>
<feature type="region of interest" description="Disordered" evidence="1">
    <location>
        <begin position="118"/>
        <end position="161"/>
    </location>
</feature>
<dbReference type="InParanoid" id="A0A316YCR4"/>
<evidence type="ECO:0000313" key="3">
    <source>
        <dbReference type="Proteomes" id="UP000245768"/>
    </source>
</evidence>
<gene>
    <name evidence="2" type="ORF">FA10DRAFT_192123</name>
</gene>
<feature type="compositionally biased region" description="Gly residues" evidence="1">
    <location>
        <begin position="58"/>
        <end position="68"/>
    </location>
</feature>
<dbReference type="Proteomes" id="UP000245768">
    <property type="component" value="Unassembled WGS sequence"/>
</dbReference>
<dbReference type="GeneID" id="37040296"/>
<sequence length="161" mass="16662">MLAAPGQKAAAAVDNDDAVALESLEITEVLALVQHATTQIQSLTRSNASIAALLAGRADGGGDGSDGGDGGEQDEVLELDEEDRAELALALRENRDIIARKKARLERLIGIYEAKGGEASTSLGEARAALLEPEAAGPADETAAQEQEQQPMDEDDGGITL</sequence>
<dbReference type="AlphaFoldDB" id="A0A316YCR4"/>
<dbReference type="RefSeq" id="XP_025374230.1">
    <property type="nucleotide sequence ID" value="XM_025518380.1"/>
</dbReference>
<feature type="compositionally biased region" description="Low complexity" evidence="1">
    <location>
        <begin position="123"/>
        <end position="150"/>
    </location>
</feature>
<accession>A0A316YCR4</accession>
<evidence type="ECO:0000313" key="2">
    <source>
        <dbReference type="EMBL" id="PWN87032.1"/>
    </source>
</evidence>
<reference evidence="2 3" key="1">
    <citation type="journal article" date="2018" name="Mol. Biol. Evol.">
        <title>Broad Genomic Sampling Reveals a Smut Pathogenic Ancestry of the Fungal Clade Ustilaginomycotina.</title>
        <authorList>
            <person name="Kijpornyongpan T."/>
            <person name="Mondo S.J."/>
            <person name="Barry K."/>
            <person name="Sandor L."/>
            <person name="Lee J."/>
            <person name="Lipzen A."/>
            <person name="Pangilinan J."/>
            <person name="LaButti K."/>
            <person name="Hainaut M."/>
            <person name="Henrissat B."/>
            <person name="Grigoriev I.V."/>
            <person name="Spatafora J.W."/>
            <person name="Aime M.C."/>
        </authorList>
    </citation>
    <scope>NUCLEOTIDE SEQUENCE [LARGE SCALE GENOMIC DNA]</scope>
    <source>
        <strain evidence="2 3">MCA 4198</strain>
    </source>
</reference>
<organism evidence="2 3">
    <name type="scientific">Acaromyces ingoldii</name>
    <dbReference type="NCBI Taxonomy" id="215250"/>
    <lineage>
        <taxon>Eukaryota</taxon>
        <taxon>Fungi</taxon>
        <taxon>Dikarya</taxon>
        <taxon>Basidiomycota</taxon>
        <taxon>Ustilaginomycotina</taxon>
        <taxon>Exobasidiomycetes</taxon>
        <taxon>Exobasidiales</taxon>
        <taxon>Cryptobasidiaceae</taxon>
        <taxon>Acaromyces</taxon>
    </lineage>
</organism>
<evidence type="ECO:0000256" key="1">
    <source>
        <dbReference type="SAM" id="MobiDB-lite"/>
    </source>
</evidence>
<feature type="compositionally biased region" description="Acidic residues" evidence="1">
    <location>
        <begin position="151"/>
        <end position="161"/>
    </location>
</feature>
<protein>
    <recommendedName>
        <fullName evidence="4">Mediator complex subunit 9</fullName>
    </recommendedName>
</protein>
<keyword evidence="3" id="KW-1185">Reference proteome</keyword>